<organism evidence="1 2">
    <name type="scientific">Shinella curvata</name>
    <dbReference type="NCBI Taxonomy" id="1817964"/>
    <lineage>
        <taxon>Bacteria</taxon>
        <taxon>Pseudomonadati</taxon>
        <taxon>Pseudomonadota</taxon>
        <taxon>Alphaproteobacteria</taxon>
        <taxon>Hyphomicrobiales</taxon>
        <taxon>Rhizobiaceae</taxon>
        <taxon>Shinella</taxon>
    </lineage>
</organism>
<evidence type="ECO:0000313" key="1">
    <source>
        <dbReference type="EMBL" id="MDO6120932.1"/>
    </source>
</evidence>
<reference evidence="1" key="1">
    <citation type="submission" date="2022-04" db="EMBL/GenBank/DDBJ databases">
        <title>Shinella lacus sp. nov., a novel member of the genus Shinella from water.</title>
        <authorList>
            <person name="Deng Y."/>
        </authorList>
    </citation>
    <scope>NUCLEOTIDE SEQUENCE</scope>
    <source>
        <strain evidence="1">JCM 31239</strain>
    </source>
</reference>
<name>A0ABT8XBB2_9HYPH</name>
<proteinExistence type="predicted"/>
<sequence>MFFDVTCARRLTLLEAELRYPHPHFSIYKGMNDAADFAMTRRKHFVLHVFEVPALDLTAIWLRHAKEHWFLEMGAGKDGADAVTGEDFEAKVVGEAISRLRISAELSVFDQDPGAADAA</sequence>
<accession>A0ABT8XBB2</accession>
<keyword evidence="2" id="KW-1185">Reference proteome</keyword>
<dbReference type="Proteomes" id="UP001177080">
    <property type="component" value="Unassembled WGS sequence"/>
</dbReference>
<protein>
    <submittedName>
        <fullName evidence="1">Uncharacterized protein</fullName>
    </submittedName>
</protein>
<comment type="caution">
    <text evidence="1">The sequence shown here is derived from an EMBL/GenBank/DDBJ whole genome shotgun (WGS) entry which is preliminary data.</text>
</comment>
<dbReference type="EMBL" id="WHSC02000002">
    <property type="protein sequence ID" value="MDO6120932.1"/>
    <property type="molecule type" value="Genomic_DNA"/>
</dbReference>
<gene>
    <name evidence="1" type="ORF">GB928_007020</name>
</gene>
<dbReference type="RefSeq" id="WP_244761639.1">
    <property type="nucleotide sequence ID" value="NZ_JALJCJ010000004.1"/>
</dbReference>
<evidence type="ECO:0000313" key="2">
    <source>
        <dbReference type="Proteomes" id="UP001177080"/>
    </source>
</evidence>